<reference evidence="8 9" key="1">
    <citation type="journal article" date="2015" name="J. Biotechnol.">
        <title>Complete genome sequence of Photorhabdus temperata subsp. thracensis 39-8(T), an entomopathogenic bacterium for the improved commercial bioinsecticide.</title>
        <authorList>
            <person name="Kwak Y."/>
            <person name="Shin J.H."/>
        </authorList>
    </citation>
    <scope>NUCLEOTIDE SEQUENCE [LARGE SCALE GENOMIC DNA]</scope>
    <source>
        <strain evidence="8 9">DSM 15199</strain>
    </source>
</reference>
<dbReference type="Pfam" id="PF00109">
    <property type="entry name" value="ketoacyl-synt"/>
    <property type="match status" value="2"/>
</dbReference>
<dbReference type="SUPFAM" id="SSF54637">
    <property type="entry name" value="Thioesterase/thiol ester dehydrase-isomerase"/>
    <property type="match status" value="2"/>
</dbReference>
<comment type="pathway">
    <text evidence="1">Lipid metabolism; fatty acid biosynthesis.</text>
</comment>
<dbReference type="InterPro" id="IPR029069">
    <property type="entry name" value="HotDog_dom_sf"/>
</dbReference>
<dbReference type="GO" id="GO:0071770">
    <property type="term" value="P:DIM/DIP cell wall layer assembly"/>
    <property type="evidence" value="ECO:0007669"/>
    <property type="project" value="TreeGrafter"/>
</dbReference>
<keyword evidence="5" id="KW-0456">Lyase</keyword>
<dbReference type="PATRIC" id="fig|230089.6.peg.3101"/>
<dbReference type="EMBL" id="CP011104">
    <property type="protein sequence ID" value="AKH64237.1"/>
    <property type="molecule type" value="Genomic_DNA"/>
</dbReference>
<dbReference type="Pfam" id="PF02801">
    <property type="entry name" value="Ketoacyl-synt_C"/>
    <property type="match status" value="2"/>
</dbReference>
<dbReference type="GO" id="GO:0005886">
    <property type="term" value="C:plasma membrane"/>
    <property type="evidence" value="ECO:0007669"/>
    <property type="project" value="TreeGrafter"/>
</dbReference>
<keyword evidence="2" id="KW-0596">Phosphopantetheine</keyword>
<dbReference type="InterPro" id="IPR016039">
    <property type="entry name" value="Thiolase-like"/>
</dbReference>
<dbReference type="InterPro" id="IPR050091">
    <property type="entry name" value="PKS_NRPS_Biosynth_Enz"/>
</dbReference>
<organism evidence="8 9">
    <name type="scientific">Photorhabdus thracensis</name>
    <dbReference type="NCBI Taxonomy" id="230089"/>
    <lineage>
        <taxon>Bacteria</taxon>
        <taxon>Pseudomonadati</taxon>
        <taxon>Pseudomonadota</taxon>
        <taxon>Gammaproteobacteria</taxon>
        <taxon>Enterobacterales</taxon>
        <taxon>Morganellaceae</taxon>
        <taxon>Photorhabdus</taxon>
    </lineage>
</organism>
<dbReference type="PROSITE" id="PS52004">
    <property type="entry name" value="KS3_2"/>
    <property type="match status" value="2"/>
</dbReference>
<evidence type="ECO:0000313" key="9">
    <source>
        <dbReference type="Proteomes" id="UP000034866"/>
    </source>
</evidence>
<dbReference type="UniPathway" id="UPA00094"/>
<evidence type="ECO:0000256" key="3">
    <source>
        <dbReference type="ARBA" id="ARBA00022553"/>
    </source>
</evidence>
<evidence type="ECO:0000256" key="1">
    <source>
        <dbReference type="ARBA" id="ARBA00005194"/>
    </source>
</evidence>
<dbReference type="SUPFAM" id="SSF53901">
    <property type="entry name" value="Thiolase-like"/>
    <property type="match status" value="3"/>
</dbReference>
<evidence type="ECO:0000313" key="8">
    <source>
        <dbReference type="EMBL" id="AKH64237.1"/>
    </source>
</evidence>
<dbReference type="InterPro" id="IPR018201">
    <property type="entry name" value="Ketoacyl_synth_AS"/>
</dbReference>
<proteinExistence type="inferred from homology"/>
<accession>A0A0F7LQW2</accession>
<evidence type="ECO:0000256" key="4">
    <source>
        <dbReference type="ARBA" id="ARBA00022679"/>
    </source>
</evidence>
<reference evidence="9" key="2">
    <citation type="submission" date="2015-03" db="EMBL/GenBank/DDBJ databases">
        <title>Genome sequence of Azospirillum thiophilum strain DSM 21654T.</title>
        <authorList>
            <person name="Kwak Y."/>
            <person name="Shin J.-H."/>
        </authorList>
    </citation>
    <scope>NUCLEOTIDE SEQUENCE [LARGE SCALE GENOMIC DNA]</scope>
    <source>
        <strain evidence="9">DSM 15199</strain>
    </source>
</reference>
<dbReference type="InterPro" id="IPR020841">
    <property type="entry name" value="PKS_Beta-ketoAc_synthase_dom"/>
</dbReference>
<dbReference type="STRING" id="230089.VY86_13785"/>
<dbReference type="Gene3D" id="3.40.47.10">
    <property type="match status" value="2"/>
</dbReference>
<dbReference type="KEGG" id="ptt:VY86_13785"/>
<dbReference type="OrthoDB" id="9778690at2"/>
<dbReference type="Pfam" id="PF07977">
    <property type="entry name" value="FabA"/>
    <property type="match status" value="1"/>
</dbReference>
<evidence type="ECO:0000259" key="7">
    <source>
        <dbReference type="PROSITE" id="PS52004"/>
    </source>
</evidence>
<dbReference type="GO" id="GO:0005737">
    <property type="term" value="C:cytoplasm"/>
    <property type="evidence" value="ECO:0007669"/>
    <property type="project" value="TreeGrafter"/>
</dbReference>
<dbReference type="PANTHER" id="PTHR43775">
    <property type="entry name" value="FATTY ACID SYNTHASE"/>
    <property type="match status" value="1"/>
</dbReference>
<keyword evidence="9" id="KW-1185">Reference proteome</keyword>
<dbReference type="InterPro" id="IPR014030">
    <property type="entry name" value="Ketoacyl_synth_N"/>
</dbReference>
<keyword evidence="4 6" id="KW-0808">Transferase</keyword>
<dbReference type="SMART" id="SM00825">
    <property type="entry name" value="PKS_KS"/>
    <property type="match status" value="1"/>
</dbReference>
<protein>
    <submittedName>
        <fullName evidence="8">Beta-ketoacyl synthase</fullName>
    </submittedName>
</protein>
<dbReference type="PROSITE" id="PS00606">
    <property type="entry name" value="KS3_1"/>
    <property type="match status" value="1"/>
</dbReference>
<dbReference type="GO" id="GO:0004315">
    <property type="term" value="F:3-oxoacyl-[acyl-carrier-protein] synthase activity"/>
    <property type="evidence" value="ECO:0007669"/>
    <property type="project" value="InterPro"/>
</dbReference>
<keyword evidence="3" id="KW-0597">Phosphoprotein</keyword>
<dbReference type="RefSeq" id="WP_046975366.1">
    <property type="nucleotide sequence ID" value="NZ_CP011104.1"/>
</dbReference>
<dbReference type="GO" id="GO:0006633">
    <property type="term" value="P:fatty acid biosynthetic process"/>
    <property type="evidence" value="ECO:0007669"/>
    <property type="project" value="UniProtKB-UniPathway"/>
</dbReference>
<evidence type="ECO:0000256" key="6">
    <source>
        <dbReference type="RuleBase" id="RU003694"/>
    </source>
</evidence>
<feature type="domain" description="Ketosynthase family 3 (KS3)" evidence="7">
    <location>
        <begin position="1"/>
        <end position="446"/>
    </location>
</feature>
<dbReference type="InterPro" id="IPR013114">
    <property type="entry name" value="FabA_FabZ"/>
</dbReference>
<evidence type="ECO:0000256" key="5">
    <source>
        <dbReference type="ARBA" id="ARBA00023239"/>
    </source>
</evidence>
<sequence length="1417" mass="154718">MENIAIVGLGCLFPEADTIEKYWANLCLENDSTTPLSAKEVGVDPAFYYHPVSGTVDKISYNRNGHVRDFHFDAKGYALPENEILTLDNLFKWTLYTAAEALNDSGYRDKQAVLKKTGLLIGNIGMPTHSGKRLMSPFYHRLLTPYVQQLIGRPDFSFDQFWPEEAHSDLNLITGGHNATIAAQALGLQGPSYALDAACSSALYAIKIAADYLACGKAEMMLVGAVCHADHIYINQGFNILRAFPDRGASVPFERTSEGLKAGEGAGIVAIKRYADAIRDNDKIYGVIESIGLSNDAGVKHILVPDVNGQRLALERAYRNSSLEIDYLECHATGTPVGDQIELATVETFFDCAKKRPLLGANKANNGHMLTASGMGSLLKVILSMQHDLIPATLGVQQLVTTPAGQLGLEHVVRRTQPWPANGRPKRAGINAFGFGGVNAHMVISEDHPRLRAAQSESWSPLVIAPLALVGIGVHLAQTEDTDTLDQAVQQGTQHLYTLPPTRWMGIEQRADVLTMRGVEQPPLGSYIEKFEFDCKRFKLPPNVVGPYLLSHLFLLPVAERAFIDAGYVLDGSKRNIAVIVAGGVDYGCLRSQARNEISWQLAQSLCSHGIELPDTDVQALQTILKDSLCPTPYPEGITGGIGNVVASRLAAHLHLSGPVFSLYSEESAPFKAFELAQFMLARQQVDAVIVASCSFAGGVENVLWDHQSCQANQAVGDGGGVVVLRREQDALREAIPIYAVVEGLAIGHASDRQLAFNADENEMVMAMTQGLAAVGCTAEQIDYLEIYAGGRPDEIATELAALSRVYASPQRQAPLTLGTLKAHYGHLSAANGLLGIIKAALQLTQRYLPALPDYAQSTQLTYSAGDRFSLPKQTQFWPQPAQGLRRAAINHIGIDRAYSHMILRESQVGPRARPAKATAPTAGEFKVTVYTAREKTLADFIINETNLAYFSGAVNIATNPDTPVTPAATALKYLVRNAQTQLQYLRLEQSYYQLLNHILSDHSSAAASAPLFDESQIIELTDGLVANVLGAEYAKVDCYPVRTRMPSPPYLFVSRITALSAVKDRLEPCYIEWEYDIPIDTWYAVDGKAPAFIVLESSHALIVAFTVIGCDHLFKGLLGYRAVDSQTTVYSEMPKAGEVLRGRVDINSCVRAGGMVLIAYEYSCYVGERLVLKQAGNSGFFTMREIAKVRQIDTAPYFAAAKLAQPFTPPLRCQRQRFDEQHISALMQGDIAACFGPQYAHEGAVKFSAPHSRMLSRVLNVDLSGGAFGLGEVIGEVDIDPEHWVFKVHFKNDPVMPGTLLVEGCEQLVKFYLYYLGLNSQSDLVSHTLYNLQCSAKFRSEVKCERDVLRYRLTCKSIDAQYQDDSTTLTAISLIFIAEIIYRGNVIGLCDNLGTGFTRRLSMPSTASAALLTPGA</sequence>
<evidence type="ECO:0000256" key="2">
    <source>
        <dbReference type="ARBA" id="ARBA00022450"/>
    </source>
</evidence>
<feature type="domain" description="Ketosynthase family 3 (KS3)" evidence="7">
    <location>
        <begin position="464"/>
        <end position="906"/>
    </location>
</feature>
<dbReference type="GO" id="GO:0004312">
    <property type="term" value="F:fatty acid synthase activity"/>
    <property type="evidence" value="ECO:0007669"/>
    <property type="project" value="TreeGrafter"/>
</dbReference>
<name>A0A0F7LQW2_9GAMM</name>
<comment type="similarity">
    <text evidence="6">Belongs to the thiolase-like superfamily. Beta-ketoacyl-ACP synthases family.</text>
</comment>
<dbReference type="Proteomes" id="UP000034866">
    <property type="component" value="Chromosome"/>
</dbReference>
<dbReference type="CDD" id="cd00833">
    <property type="entry name" value="PKS"/>
    <property type="match status" value="1"/>
</dbReference>
<dbReference type="Gene3D" id="3.10.129.10">
    <property type="entry name" value="Hotdog Thioesterase"/>
    <property type="match status" value="2"/>
</dbReference>
<dbReference type="InterPro" id="IPR014031">
    <property type="entry name" value="Ketoacyl_synth_C"/>
</dbReference>
<dbReference type="GO" id="GO:0016829">
    <property type="term" value="F:lyase activity"/>
    <property type="evidence" value="ECO:0007669"/>
    <property type="project" value="UniProtKB-KW"/>
</dbReference>
<gene>
    <name evidence="8" type="ORF">VY86_13785</name>
</gene>
<dbReference type="PANTHER" id="PTHR43775:SF37">
    <property type="entry name" value="SI:DKEY-61P9.11"/>
    <property type="match status" value="1"/>
</dbReference>